<evidence type="ECO:0000313" key="5">
    <source>
        <dbReference type="EMBL" id="MBF9150389.1"/>
    </source>
</evidence>
<comment type="caution">
    <text evidence="5">The sequence shown here is derived from an EMBL/GenBank/DDBJ whole genome shotgun (WGS) entry which is preliminary data.</text>
</comment>
<dbReference type="Pfam" id="PF01370">
    <property type="entry name" value="Epimerase"/>
    <property type="match status" value="1"/>
</dbReference>
<dbReference type="CDD" id="cd05242">
    <property type="entry name" value="SDR_a8"/>
    <property type="match status" value="1"/>
</dbReference>
<keyword evidence="2" id="KW-0812">Transmembrane</keyword>
<dbReference type="SUPFAM" id="SSF51735">
    <property type="entry name" value="NAD(P)-binding Rossmann-fold domains"/>
    <property type="match status" value="1"/>
</dbReference>
<name>A0ABS0HDN5_9SPHN</name>
<accession>A0ABS0HDN5</accession>
<organism evidence="5 6">
    <name type="scientific">Novosphingobium jiangmenense</name>
    <dbReference type="NCBI Taxonomy" id="2791981"/>
    <lineage>
        <taxon>Bacteria</taxon>
        <taxon>Pseudomonadati</taxon>
        <taxon>Pseudomonadota</taxon>
        <taxon>Alphaproteobacteria</taxon>
        <taxon>Sphingomonadales</taxon>
        <taxon>Sphingomonadaceae</taxon>
        <taxon>Novosphingobium</taxon>
    </lineage>
</organism>
<feature type="transmembrane region" description="Helical" evidence="2">
    <location>
        <begin position="66"/>
        <end position="86"/>
    </location>
</feature>
<keyword evidence="2" id="KW-0472">Membrane</keyword>
<dbReference type="Gene3D" id="3.40.50.720">
    <property type="entry name" value="NAD(P)-binding Rossmann-like Domain"/>
    <property type="match status" value="1"/>
</dbReference>
<dbReference type="NCBIfam" id="TIGR01777">
    <property type="entry name" value="yfcH"/>
    <property type="match status" value="1"/>
</dbReference>
<sequence length="501" mass="54387">MTDILWIAVFAQMMMGAFDTIYHHEGTERLAWRQSQRVELALHGVRNLAYAVMFTALGWFEPKGLWAVALLALLAGELVITLWDFVEEDRTRHLPATERITHTLLTLNYGVILAMLVPWLVGLAGNETGLAPTYYGLMSWFCAVAAFGVIVSGLRDLAAARRTVRLTERDPASLVAALPAHQSVLVTGGTGFIGNRLVTALIAAGHNVTVLTRDRAKVVPLAAAGPVRCVTSLDEIASETLIDAIVNLAGEPISDTPWTKAKRLRIIRSRLETTYGIARLIERLDRKPAVLVSGSAIGWYGLRGDQPLTEANLGTPCFSRRVCVSWERAAKRAESLGVRTVYLRTGLVLDRSGGMLARLLAPFEFGLGGRFGDGWHWMSWIHRDDIVRLICHAIAKDELAGPVNAVAPEPVTNRRFTGALAAALSRPAMVSIPAWPLRVALGGFAEELLLSGQRVIPDAAMRSGFVFEYATIDAALAQIVGKPNREASNGVAVTYSVVAKA</sequence>
<dbReference type="PANTHER" id="PTHR11092:SF0">
    <property type="entry name" value="EPIMERASE FAMILY PROTEIN SDR39U1"/>
    <property type="match status" value="1"/>
</dbReference>
<feature type="domain" description="NAD-dependent epimerase/dehydratase" evidence="3">
    <location>
        <begin position="184"/>
        <end position="397"/>
    </location>
</feature>
<dbReference type="Pfam" id="PF08338">
    <property type="entry name" value="DUF1731"/>
    <property type="match status" value="1"/>
</dbReference>
<dbReference type="InterPro" id="IPR013549">
    <property type="entry name" value="DUF1731"/>
</dbReference>
<feature type="transmembrane region" description="Helical" evidence="2">
    <location>
        <begin position="44"/>
        <end position="60"/>
    </location>
</feature>
<evidence type="ECO:0000259" key="4">
    <source>
        <dbReference type="Pfam" id="PF08338"/>
    </source>
</evidence>
<feature type="domain" description="DUF1731" evidence="4">
    <location>
        <begin position="432"/>
        <end position="479"/>
    </location>
</feature>
<feature type="transmembrane region" description="Helical" evidence="2">
    <location>
        <begin position="107"/>
        <end position="125"/>
    </location>
</feature>
<keyword evidence="2" id="KW-1133">Transmembrane helix</keyword>
<proteinExistence type="inferred from homology"/>
<feature type="transmembrane region" description="Helical" evidence="2">
    <location>
        <begin position="6"/>
        <end position="23"/>
    </location>
</feature>
<gene>
    <name evidence="5" type="ORF">I2488_05190</name>
</gene>
<dbReference type="Proteomes" id="UP000600799">
    <property type="component" value="Unassembled WGS sequence"/>
</dbReference>
<dbReference type="RefSeq" id="WP_196274756.1">
    <property type="nucleotide sequence ID" value="NZ_JADQDC010000003.1"/>
</dbReference>
<evidence type="ECO:0000256" key="2">
    <source>
        <dbReference type="SAM" id="Phobius"/>
    </source>
</evidence>
<dbReference type="PANTHER" id="PTHR11092">
    <property type="entry name" value="SUGAR NUCLEOTIDE EPIMERASE RELATED"/>
    <property type="match status" value="1"/>
</dbReference>
<evidence type="ECO:0000259" key="3">
    <source>
        <dbReference type="Pfam" id="PF01370"/>
    </source>
</evidence>
<feature type="transmembrane region" description="Helical" evidence="2">
    <location>
        <begin position="137"/>
        <end position="158"/>
    </location>
</feature>
<reference evidence="5 6" key="1">
    <citation type="submission" date="2020-11" db="EMBL/GenBank/DDBJ databases">
        <title>The genome sequence of Novosphingobium sp. 1Y9A.</title>
        <authorList>
            <person name="Liu Y."/>
        </authorList>
    </citation>
    <scope>NUCLEOTIDE SEQUENCE [LARGE SCALE GENOMIC DNA]</scope>
    <source>
        <strain evidence="5 6">1Y9A</strain>
    </source>
</reference>
<protein>
    <submittedName>
        <fullName evidence="5">TIGR01777 family protein</fullName>
    </submittedName>
</protein>
<comment type="similarity">
    <text evidence="1">Belongs to the NAD(P)-dependent epimerase/dehydratase family. SDR39U1 subfamily.</text>
</comment>
<dbReference type="InterPro" id="IPR036291">
    <property type="entry name" value="NAD(P)-bd_dom_sf"/>
</dbReference>
<dbReference type="EMBL" id="JADQDC010000003">
    <property type="protein sequence ID" value="MBF9150389.1"/>
    <property type="molecule type" value="Genomic_DNA"/>
</dbReference>
<keyword evidence="6" id="KW-1185">Reference proteome</keyword>
<dbReference type="InterPro" id="IPR010099">
    <property type="entry name" value="SDR39U1"/>
</dbReference>
<evidence type="ECO:0000313" key="6">
    <source>
        <dbReference type="Proteomes" id="UP000600799"/>
    </source>
</evidence>
<evidence type="ECO:0000256" key="1">
    <source>
        <dbReference type="ARBA" id="ARBA00009353"/>
    </source>
</evidence>
<dbReference type="InterPro" id="IPR001509">
    <property type="entry name" value="Epimerase_deHydtase"/>
</dbReference>